<evidence type="ECO:0000313" key="2">
    <source>
        <dbReference type="EMBL" id="GAA1383101.1"/>
    </source>
</evidence>
<protein>
    <submittedName>
        <fullName evidence="2">MBL fold metallo-hydrolase</fullName>
    </submittedName>
</protein>
<sequence length="233" mass="24625">MEITRIRPELTVITLAFGTAYLWRDEDGALTLVDTGIAGQADAIEEAIRAVGADPAALRGIVLTHHHEDHAGSAAELARRLGAEVTAHRLEAPVVRGEREPEPFVLSPFEQELWDTLPTLPPAPPCRVDREVVDGEVLGFGGGAVVVHVPGHTDGSIALHLPRAGVLFTGDLAANVGHRTMPGVFHTDPASALASFRRLAGLEAETVLFGHGEPIAEGGSAALRRAVEQLGEH</sequence>
<dbReference type="SUPFAM" id="SSF56281">
    <property type="entry name" value="Metallo-hydrolase/oxidoreductase"/>
    <property type="match status" value="1"/>
</dbReference>
<dbReference type="InterPro" id="IPR036866">
    <property type="entry name" value="RibonucZ/Hydroxyglut_hydro"/>
</dbReference>
<dbReference type="RefSeq" id="WP_344324306.1">
    <property type="nucleotide sequence ID" value="NZ_BAAAKJ010000016.1"/>
</dbReference>
<gene>
    <name evidence="2" type="ORF">GCM10009639_02970</name>
</gene>
<comment type="caution">
    <text evidence="2">The sequence shown here is derived from an EMBL/GenBank/DDBJ whole genome shotgun (WGS) entry which is preliminary data.</text>
</comment>
<dbReference type="Gene3D" id="3.60.15.10">
    <property type="entry name" value="Ribonuclease Z/Hydroxyacylglutathione hydrolase-like"/>
    <property type="match status" value="1"/>
</dbReference>
<organism evidence="2 3">
    <name type="scientific">Kitasatospora putterlickiae</name>
    <dbReference type="NCBI Taxonomy" id="221725"/>
    <lineage>
        <taxon>Bacteria</taxon>
        <taxon>Bacillati</taxon>
        <taxon>Actinomycetota</taxon>
        <taxon>Actinomycetes</taxon>
        <taxon>Kitasatosporales</taxon>
        <taxon>Streptomycetaceae</taxon>
        <taxon>Kitasatospora</taxon>
    </lineage>
</organism>
<evidence type="ECO:0000259" key="1">
    <source>
        <dbReference type="SMART" id="SM00849"/>
    </source>
</evidence>
<proteinExistence type="predicted"/>
<dbReference type="SMART" id="SM00849">
    <property type="entry name" value="Lactamase_B"/>
    <property type="match status" value="1"/>
</dbReference>
<dbReference type="EMBL" id="BAAAKJ010000016">
    <property type="protein sequence ID" value="GAA1383101.1"/>
    <property type="molecule type" value="Genomic_DNA"/>
</dbReference>
<dbReference type="InterPro" id="IPR050855">
    <property type="entry name" value="NDM-1-like"/>
</dbReference>
<dbReference type="PANTHER" id="PTHR42951">
    <property type="entry name" value="METALLO-BETA-LACTAMASE DOMAIN-CONTAINING"/>
    <property type="match status" value="1"/>
</dbReference>
<dbReference type="CDD" id="cd07721">
    <property type="entry name" value="yflN-like_MBL-fold"/>
    <property type="match status" value="1"/>
</dbReference>
<evidence type="ECO:0000313" key="3">
    <source>
        <dbReference type="Proteomes" id="UP001499863"/>
    </source>
</evidence>
<reference evidence="2 3" key="1">
    <citation type="journal article" date="2019" name="Int. J. Syst. Evol. Microbiol.">
        <title>The Global Catalogue of Microorganisms (GCM) 10K type strain sequencing project: providing services to taxonomists for standard genome sequencing and annotation.</title>
        <authorList>
            <consortium name="The Broad Institute Genomics Platform"/>
            <consortium name="The Broad Institute Genome Sequencing Center for Infectious Disease"/>
            <person name="Wu L."/>
            <person name="Ma J."/>
        </authorList>
    </citation>
    <scope>NUCLEOTIDE SEQUENCE [LARGE SCALE GENOMIC DNA]</scope>
    <source>
        <strain evidence="2 3">JCM 12393</strain>
    </source>
</reference>
<dbReference type="InterPro" id="IPR001279">
    <property type="entry name" value="Metallo-B-lactamas"/>
</dbReference>
<dbReference type="Proteomes" id="UP001499863">
    <property type="component" value="Unassembled WGS sequence"/>
</dbReference>
<feature type="domain" description="Metallo-beta-lactamase" evidence="1">
    <location>
        <begin position="17"/>
        <end position="211"/>
    </location>
</feature>
<keyword evidence="3" id="KW-1185">Reference proteome</keyword>
<dbReference type="Pfam" id="PF00753">
    <property type="entry name" value="Lactamase_B"/>
    <property type="match status" value="1"/>
</dbReference>
<name>A0ABN1XJA5_9ACTN</name>
<accession>A0ABN1XJA5</accession>